<comment type="similarity">
    <text evidence="1">Belongs to the LysR transcriptional regulatory family.</text>
</comment>
<accession>A0A0J1CTQ5</accession>
<keyword evidence="3" id="KW-0238">DNA-binding</keyword>
<sequence length="66" mass="6910">MDQLLALRMLLEVAETGGFSKAAQRLGIATSSVTRTMDALESSLGAALLTRTSRRVTLADTGTANV</sequence>
<feature type="domain" description="HTH lysR-type" evidence="5">
    <location>
        <begin position="1"/>
        <end position="59"/>
    </location>
</feature>
<dbReference type="PROSITE" id="PS50931">
    <property type="entry name" value="HTH_LYSR"/>
    <property type="match status" value="1"/>
</dbReference>
<evidence type="ECO:0000256" key="3">
    <source>
        <dbReference type="ARBA" id="ARBA00023125"/>
    </source>
</evidence>
<evidence type="ECO:0000313" key="6">
    <source>
        <dbReference type="EMBL" id="KLU23691.1"/>
    </source>
</evidence>
<dbReference type="AlphaFoldDB" id="A0A0J1CTQ5"/>
<keyword evidence="7" id="KW-1185">Reference proteome</keyword>
<keyword evidence="4" id="KW-0804">Transcription</keyword>
<evidence type="ECO:0000256" key="4">
    <source>
        <dbReference type="ARBA" id="ARBA00023163"/>
    </source>
</evidence>
<reference evidence="6 7" key="1">
    <citation type="journal article" date="2015" name="Genome Announc.">
        <title>Draft Genome Sequence of Burkholderia sp. Strain PML1(12), an Ectomycorrhizosphere-Inhabiting Bacterium with Effective Mineral-Weathering Ability.</title>
        <authorList>
            <person name="Uroz S."/>
            <person name="Oger P."/>
        </authorList>
    </citation>
    <scope>NUCLEOTIDE SEQUENCE [LARGE SCALE GENOMIC DNA]</scope>
    <source>
        <strain evidence="7">PML1(12)</strain>
    </source>
</reference>
<evidence type="ECO:0000256" key="1">
    <source>
        <dbReference type="ARBA" id="ARBA00009437"/>
    </source>
</evidence>
<dbReference type="InterPro" id="IPR036388">
    <property type="entry name" value="WH-like_DNA-bd_sf"/>
</dbReference>
<dbReference type="OrthoDB" id="8705920at2"/>
<gene>
    <name evidence="6" type="ORF">EOS_23855</name>
</gene>
<organism evidence="6 7">
    <name type="scientific">Caballeronia mineralivorans PML1(12)</name>
    <dbReference type="NCBI Taxonomy" id="908627"/>
    <lineage>
        <taxon>Bacteria</taxon>
        <taxon>Pseudomonadati</taxon>
        <taxon>Pseudomonadota</taxon>
        <taxon>Betaproteobacteria</taxon>
        <taxon>Burkholderiales</taxon>
        <taxon>Burkholderiaceae</taxon>
        <taxon>Caballeronia</taxon>
    </lineage>
</organism>
<keyword evidence="2" id="KW-0805">Transcription regulation</keyword>
<dbReference type="GO" id="GO:0032993">
    <property type="term" value="C:protein-DNA complex"/>
    <property type="evidence" value="ECO:0007669"/>
    <property type="project" value="TreeGrafter"/>
</dbReference>
<dbReference type="PANTHER" id="PTHR30346:SF28">
    <property type="entry name" value="HTH-TYPE TRANSCRIPTIONAL REGULATOR CYNR"/>
    <property type="match status" value="1"/>
</dbReference>
<evidence type="ECO:0000256" key="2">
    <source>
        <dbReference type="ARBA" id="ARBA00023015"/>
    </source>
</evidence>
<evidence type="ECO:0000259" key="5">
    <source>
        <dbReference type="PROSITE" id="PS50931"/>
    </source>
</evidence>
<dbReference type="InterPro" id="IPR036390">
    <property type="entry name" value="WH_DNA-bd_sf"/>
</dbReference>
<evidence type="ECO:0000313" key="7">
    <source>
        <dbReference type="Proteomes" id="UP000035963"/>
    </source>
</evidence>
<dbReference type="SUPFAM" id="SSF46785">
    <property type="entry name" value="Winged helix' DNA-binding domain"/>
    <property type="match status" value="1"/>
</dbReference>
<name>A0A0J1CTQ5_9BURK</name>
<dbReference type="Gene3D" id="1.10.10.10">
    <property type="entry name" value="Winged helix-like DNA-binding domain superfamily/Winged helix DNA-binding domain"/>
    <property type="match status" value="1"/>
</dbReference>
<dbReference type="InterPro" id="IPR000847">
    <property type="entry name" value="LysR_HTH_N"/>
</dbReference>
<dbReference type="Pfam" id="PF00126">
    <property type="entry name" value="HTH_1"/>
    <property type="match status" value="1"/>
</dbReference>
<dbReference type="GO" id="GO:0003677">
    <property type="term" value="F:DNA binding"/>
    <property type="evidence" value="ECO:0007669"/>
    <property type="project" value="UniProtKB-KW"/>
</dbReference>
<comment type="caution">
    <text evidence="6">The sequence shown here is derived from an EMBL/GenBank/DDBJ whole genome shotgun (WGS) entry which is preliminary data.</text>
</comment>
<dbReference type="PATRIC" id="fig|908627.4.peg.5323"/>
<dbReference type="EMBL" id="AEJF01000143">
    <property type="protein sequence ID" value="KLU23691.1"/>
    <property type="molecule type" value="Genomic_DNA"/>
</dbReference>
<dbReference type="PANTHER" id="PTHR30346">
    <property type="entry name" value="TRANSCRIPTIONAL DUAL REGULATOR HCAR-RELATED"/>
    <property type="match status" value="1"/>
</dbReference>
<proteinExistence type="inferred from homology"/>
<protein>
    <recommendedName>
        <fullName evidence="5">HTH lysR-type domain-containing protein</fullName>
    </recommendedName>
</protein>
<dbReference type="Proteomes" id="UP000035963">
    <property type="component" value="Unassembled WGS sequence"/>
</dbReference>
<dbReference type="GO" id="GO:0003700">
    <property type="term" value="F:DNA-binding transcription factor activity"/>
    <property type="evidence" value="ECO:0007669"/>
    <property type="project" value="InterPro"/>
</dbReference>